<evidence type="ECO:0000313" key="4">
    <source>
        <dbReference type="Proteomes" id="UP000516305"/>
    </source>
</evidence>
<keyword evidence="4" id="KW-1185">Reference proteome</keyword>
<feature type="domain" description="Gliding motility protein SprA N-terminal" evidence="2">
    <location>
        <begin position="1106"/>
        <end position="1633"/>
    </location>
</feature>
<dbReference type="Proteomes" id="UP000516305">
    <property type="component" value="Chromosome"/>
</dbReference>
<proteinExistence type="predicted"/>
<feature type="region of interest" description="Disordered" evidence="1">
    <location>
        <begin position="1940"/>
        <end position="1978"/>
    </location>
</feature>
<dbReference type="EMBL" id="CP060139">
    <property type="protein sequence ID" value="QNR22862.1"/>
    <property type="molecule type" value="Genomic_DNA"/>
</dbReference>
<organism evidence="3 4">
    <name type="scientific">Croceimicrobium hydrocarbonivorans</name>
    <dbReference type="NCBI Taxonomy" id="2761580"/>
    <lineage>
        <taxon>Bacteria</taxon>
        <taxon>Pseudomonadati</taxon>
        <taxon>Bacteroidota</taxon>
        <taxon>Flavobacteriia</taxon>
        <taxon>Flavobacteriales</taxon>
        <taxon>Owenweeksiaceae</taxon>
        <taxon>Croceimicrobium</taxon>
    </lineage>
</organism>
<gene>
    <name evidence="3" type="primary">sprA</name>
    <name evidence="3" type="ORF">H4K34_10770</name>
</gene>
<name>A0A7H0VAW4_9FLAO</name>
<feature type="domain" description="Gliding motility protein SprA N-terminal" evidence="2">
    <location>
        <begin position="80"/>
        <end position="467"/>
    </location>
</feature>
<dbReference type="Pfam" id="PF14349">
    <property type="entry name" value="SprA_N"/>
    <property type="match status" value="2"/>
</dbReference>
<evidence type="ECO:0000313" key="3">
    <source>
        <dbReference type="EMBL" id="QNR22862.1"/>
    </source>
</evidence>
<evidence type="ECO:0000256" key="1">
    <source>
        <dbReference type="SAM" id="MobiDB-lite"/>
    </source>
</evidence>
<accession>A0A7H0VAW4</accession>
<sequence>MSLPKKYLSLLGLSVLFIIYSFTYRRNVAADILYIENGWDEEWNRRLALADTNDPDSILPYPFGGNESGGVYGNQPGNFKEEVEYDKESGNYFVYRRYGRFSSAPPVVMTPSEYRAYVAKQQAQDYWNSRSKSQEAQEAEGRDPASSIIPQITIDNENFARIFGSNTIDIRPQGFAELTFGGRFQKIDNPIIPERNRNVFTFNFDQRIQMNVNGSIGEKLKLNVNYDTEATFAFENQVKVEFTGLEDDIIKKIELGNVNLPLNSSLITGAQSLFGVKGQFQFGKLMLTGVFSEQRSQTSSINIQGGATTTEFEIWGDQYEANRHYFLAHYFRDNYESFLQNSPLITSPVQITKVEVWVTNNRQNTQDTRNIVAMLDLGEREFRAYRDQSRPGPVIFPGQNGSQFPDNLSNRLDPSTLSQDYPGVRDISQVNAALTGAGFNEATEFVELANARKLNPNEFYFHPQLGYITLNSALNQDEVLAVAFQYTAGGRTYQVGEFSTDGVTPPNNLVVKMLKSFILDVRAPNWDLMMKNVYSLSAFQVGSEDFRLQVLYQNDETGTPVPFLPESSLRSDLLLRVMELDRLNQNNDDQADGFFDFIPNVTIYPQNGRIFFPVLEPFGSNLERKLANDEEKDKYVFQELYDSTRFVAQNETRLNKYLIRGQFKSSSSSEIQLNAFNIPPGSVSVTAGGTRLVEGQDYRVDYNLGRVTILNEGILNSGVPIKVDFENNALFNFQTKTFMGLNAEYRFNENFNLGGTVVHLNERPLTQKVNIGDEPISNTIIGLNGNYSKDAPYLTRMVDAIPFIDTKESSNLLVSAEVAQMIPGSPRGIKINGEQTTFLDDFESSQTTIDIRNPSAWKLASTPAGQPDVFPEATVNSIAYGFNRARIAWYTIDPLFHNDEARTPDNIRNDKDLQSTNDVREVLVDEVFPNLELDNSQPRNIATLDLAYYPRERGPYNYDVEPTAYSAGLNADGTLREPESRWGGIMRDVSVTNFEEQNIEFIQFWMMNPFVGVDNPPTGGDLYFNLGSVSEDILRDGVQAIENSIPVNGDLSKLDSTRWGYATNVRPPVVAFDADPTARDIQDVGYDLLNDEQERVWANDTDYANYIQRVISAFGDASPAYARANADPASDNFQYYRGSTLDDAQANILERYKAFNNPEGNSNPTPVGGVSAFATNLPDIEDINRDQTLSKAETYYQYKVSIRPRDLREVGQNYITDMDTVMSPEQPNGQRYTTHWIQFKIPIYDPEKTVGPINDFRSIRFIRTFMKNFGSDVVLRFARMELVRGEWRRYQFALDGTRDRLTNDDQNNTIFEVNAVNIEQNGSRLPVPYVLPPGIDRQVLFGTTSANQQNEQALSLRIVNLEDGDARAVFRNIDFDMRLYKRLKLFTHAEAIGNENALRDGDLRVFIRLGSDYDQNYYEYEIPMTVTPWGVSNTDVNLIWPSENQMDFALQVLKEVKLERNRAYRNTGDPINEPYSVDRAGGRVTVVGAPNLGNVRTILIGVRNPKRRFASDVNDLGIPLSAEVWINELRLTDFDQDGGWAANARVAAKLADFANVSVTGSTSSIGWGSLDQSVSEFQQEQRYSYDLQTNVELGKFFNKDYGIRIPMFYGTSETWINPRFNPLDLDIEFDDALNNIEDPQDQDSLRMATQDYTRRRSINFTNVRKELNPNKGQRKPQIYDIENFSVSYSFSEVFRRNINTRFDINRQHAGNINYTYRARPKAVKPFNKVSWLQSDYLALIRDFNFYPYPKSFTAIASFDRNYTAMQMRNTDAILNDIPAELIGDIEPTYNKNFNLNRQYNLLFDITESLRFDYSARAGFRIDEVRGAPNSPENRDTIMQNLRDFGRPLTYHQQVTLNWQVPINKLPLMDFVTLTATYNGDYDWQAPSLATTRGSAQSSGNTQFNLNFGNTIQNNRQIQLNSSLNFNALYNKVPYLKKALAGGAGNNRSERRRPRGIPTPGQRSQQEDKKKGEDEDEPTVFDKILMEGAKFLMMVKSGSVNYSQSNGQVLPGFASSPTLLGMSEAGAAPGFWFTVGSQKDIRSKAADNEWLVKNPNLNSQYAKTSNRNLNMRLTAEPINSLRIVITAQQQGSSNLSSFFRADSTFHDITGEFDGYAFKNQNEFETQTFSSSWFMLNTAFEPLSAPEYNSAIYDQFRENRLIISQRLARQLEAADTIPGYSAELVGNADSSNYGYRYYSVSSQEVLIPAFIAAYSGLDAKSVELGFRRSSPLPNWQITYDGLSKMKLFKKYFASFTLSHAYRSTYTVSSVTTNLLRQKQRQDYPDELPLDINGDLLPQNQINSVSLSEQFAPLIGVNTKFKNNMTVRVEYKSDRTMMLSLTNNQITENRGSEWVIGAGYIIKDVKLKFIRMGSRRTNPVSNLELRADVGIRDNVILIRRILEDVDQPTSGQRVTTVKVSADYRLSQRVQTKIFYDLNMSRFKTSNAFPLTTNQFGISVRLNLGQ</sequence>
<dbReference type="KEGG" id="chyd:H4K34_10770"/>
<reference evidence="3 4" key="1">
    <citation type="submission" date="2020-08" db="EMBL/GenBank/DDBJ databases">
        <title>Croceimicrobium hydrocarbonivorans gen. nov., sp. nov., a novel marine bacterium isolated from a bacterial consortium that degrades polyethylene terephthalate.</title>
        <authorList>
            <person name="Liu R."/>
        </authorList>
    </citation>
    <scope>NUCLEOTIDE SEQUENCE [LARGE SCALE GENOMIC DNA]</scope>
    <source>
        <strain evidence="3 4">A20-9</strain>
    </source>
</reference>
<evidence type="ECO:0000259" key="2">
    <source>
        <dbReference type="Pfam" id="PF14349"/>
    </source>
</evidence>
<dbReference type="NCBIfam" id="TIGR04189">
    <property type="entry name" value="surface_SprA"/>
    <property type="match status" value="1"/>
</dbReference>
<dbReference type="InterPro" id="IPR026377">
    <property type="entry name" value="Cell_surface_SprA"/>
</dbReference>
<dbReference type="RefSeq" id="WP_210757429.1">
    <property type="nucleotide sequence ID" value="NZ_CP060139.1"/>
</dbReference>
<feature type="region of interest" description="Disordered" evidence="1">
    <location>
        <begin position="128"/>
        <end position="148"/>
    </location>
</feature>
<protein>
    <submittedName>
        <fullName evidence="3">Cell surface protein SprA</fullName>
    </submittedName>
</protein>
<feature type="compositionally biased region" description="Basic and acidic residues" evidence="1">
    <location>
        <begin position="132"/>
        <end position="143"/>
    </location>
</feature>
<dbReference type="InterPro" id="IPR025684">
    <property type="entry name" value="SprA_N_dom"/>
</dbReference>